<evidence type="ECO:0000256" key="3">
    <source>
        <dbReference type="ARBA" id="ARBA00022723"/>
    </source>
</evidence>
<feature type="binding site" evidence="7">
    <location>
        <position position="712"/>
    </location>
    <ligand>
        <name>Zn(2+)</name>
        <dbReference type="ChEBI" id="CHEBI:29105"/>
    </ligand>
</feature>
<gene>
    <name evidence="10" type="primary">SIRT6</name>
    <name evidence="10" type="ORF">FOZ61_001368</name>
</gene>
<dbReference type="SUPFAM" id="SSF52467">
    <property type="entry name" value="DHS-like NAD/FAD-binding domain"/>
    <property type="match status" value="1"/>
</dbReference>
<proteinExistence type="inferred from homology"/>
<feature type="binding site" evidence="7">
    <location>
        <position position="739"/>
    </location>
    <ligand>
        <name>Zn(2+)</name>
        <dbReference type="ChEBI" id="CHEBI:29105"/>
    </ligand>
</feature>
<dbReference type="InterPro" id="IPR029035">
    <property type="entry name" value="DHS-like_NAD/FAD-binding_dom"/>
</dbReference>
<dbReference type="Gene3D" id="2.20.28.200">
    <property type="match status" value="1"/>
</dbReference>
<evidence type="ECO:0000256" key="2">
    <source>
        <dbReference type="ARBA" id="ARBA00022679"/>
    </source>
</evidence>
<dbReference type="PANTHER" id="PTHR11085">
    <property type="entry name" value="NAD-DEPENDENT PROTEIN DEACYLASE SIRTUIN-5, MITOCHONDRIAL-RELATED"/>
    <property type="match status" value="1"/>
</dbReference>
<dbReference type="AlphaFoldDB" id="A0A7J6LWZ1"/>
<dbReference type="PROSITE" id="PS50305">
    <property type="entry name" value="SIRTUIN"/>
    <property type="match status" value="1"/>
</dbReference>
<dbReference type="InterPro" id="IPR058917">
    <property type="entry name" value="RESC6_dom"/>
</dbReference>
<feature type="compositionally biased region" description="Basic and acidic residues" evidence="8">
    <location>
        <begin position="629"/>
        <end position="641"/>
    </location>
</feature>
<feature type="binding site" evidence="7">
    <location>
        <position position="742"/>
    </location>
    <ligand>
        <name>Zn(2+)</name>
        <dbReference type="ChEBI" id="CHEBI:29105"/>
    </ligand>
</feature>
<dbReference type="Proteomes" id="UP000570595">
    <property type="component" value="Unassembled WGS sequence"/>
</dbReference>
<evidence type="ECO:0000256" key="7">
    <source>
        <dbReference type="PROSITE-ProRule" id="PRU00236"/>
    </source>
</evidence>
<evidence type="ECO:0000256" key="4">
    <source>
        <dbReference type="ARBA" id="ARBA00022833"/>
    </source>
</evidence>
<dbReference type="GO" id="GO:0005634">
    <property type="term" value="C:nucleus"/>
    <property type="evidence" value="ECO:0007669"/>
    <property type="project" value="TreeGrafter"/>
</dbReference>
<dbReference type="InterPro" id="IPR050134">
    <property type="entry name" value="NAD-dep_sirtuin_deacylases"/>
</dbReference>
<keyword evidence="5" id="KW-0520">NAD</keyword>
<comment type="caution">
    <text evidence="10">The sequence shown here is derived from an EMBL/GenBank/DDBJ whole genome shotgun (WGS) entry which is preliminary data.</text>
</comment>
<dbReference type="GO" id="GO:0070403">
    <property type="term" value="F:NAD+ binding"/>
    <property type="evidence" value="ECO:0007669"/>
    <property type="project" value="InterPro"/>
</dbReference>
<evidence type="ECO:0000313" key="10">
    <source>
        <dbReference type="EMBL" id="KAF4663822.1"/>
    </source>
</evidence>
<evidence type="ECO:0000313" key="11">
    <source>
        <dbReference type="Proteomes" id="UP000570595"/>
    </source>
</evidence>
<dbReference type="GO" id="GO:0003714">
    <property type="term" value="F:transcription corepressor activity"/>
    <property type="evidence" value="ECO:0007669"/>
    <property type="project" value="TreeGrafter"/>
</dbReference>
<evidence type="ECO:0000256" key="8">
    <source>
        <dbReference type="SAM" id="MobiDB-lite"/>
    </source>
</evidence>
<dbReference type="PANTHER" id="PTHR11085:SF12">
    <property type="entry name" value="NAD-DEPENDENT PROTEIN DEACYLASE SIRTUIN-6"/>
    <property type="match status" value="1"/>
</dbReference>
<feature type="active site" description="Proton acceptor" evidence="7">
    <location>
        <position position="704"/>
    </location>
</feature>
<organism evidence="10 11">
    <name type="scientific">Perkinsus olseni</name>
    <name type="common">Perkinsus atlanticus</name>
    <dbReference type="NCBI Taxonomy" id="32597"/>
    <lineage>
        <taxon>Eukaryota</taxon>
        <taxon>Sar</taxon>
        <taxon>Alveolata</taxon>
        <taxon>Perkinsozoa</taxon>
        <taxon>Perkinsea</taxon>
        <taxon>Perkinsida</taxon>
        <taxon>Perkinsidae</taxon>
        <taxon>Perkinsus</taxon>
    </lineage>
</organism>
<keyword evidence="3 7" id="KW-0479">Metal-binding</keyword>
<dbReference type="Pfam" id="PF02146">
    <property type="entry name" value="SIR2"/>
    <property type="match status" value="1"/>
</dbReference>
<dbReference type="EC" id="2.3.1.286" evidence="1"/>
<keyword evidence="2" id="KW-0808">Transferase</keyword>
<dbReference type="GO" id="GO:0000122">
    <property type="term" value="P:negative regulation of transcription by RNA polymerase II"/>
    <property type="evidence" value="ECO:0007669"/>
    <property type="project" value="TreeGrafter"/>
</dbReference>
<feature type="domain" description="Deacetylase sirtuin-type" evidence="9">
    <location>
        <begin position="584"/>
        <end position="868"/>
    </location>
</feature>
<name>A0A7J6LWZ1_PEROL</name>
<evidence type="ECO:0000256" key="6">
    <source>
        <dbReference type="ARBA" id="ARBA00038170"/>
    </source>
</evidence>
<protein>
    <recommendedName>
        <fullName evidence="1">protein acetyllysine N-acetyltransferase</fullName>
        <ecNumber evidence="1">2.3.1.286</ecNumber>
    </recommendedName>
</protein>
<reference evidence="10 11" key="1">
    <citation type="submission" date="2020-04" db="EMBL/GenBank/DDBJ databases">
        <title>Perkinsus olseni comparative genomics.</title>
        <authorList>
            <person name="Bogema D.R."/>
        </authorList>
    </citation>
    <scope>NUCLEOTIDE SEQUENCE [LARGE SCALE GENOMIC DNA]</scope>
    <source>
        <strain evidence="10">ATCC PRA-179</strain>
    </source>
</reference>
<dbReference type="GO" id="GO:0017136">
    <property type="term" value="F:histone deacetylase activity, NAD-dependent"/>
    <property type="evidence" value="ECO:0007669"/>
    <property type="project" value="TreeGrafter"/>
</dbReference>
<dbReference type="GO" id="GO:0046872">
    <property type="term" value="F:metal ion binding"/>
    <property type="evidence" value="ECO:0007669"/>
    <property type="project" value="UniProtKB-KW"/>
</dbReference>
<keyword evidence="4 7" id="KW-0862">Zinc</keyword>
<dbReference type="InterPro" id="IPR003000">
    <property type="entry name" value="Sirtuin"/>
</dbReference>
<accession>A0A7J6LWZ1</accession>
<evidence type="ECO:0000256" key="5">
    <source>
        <dbReference type="ARBA" id="ARBA00023027"/>
    </source>
</evidence>
<dbReference type="OrthoDB" id="62798at2759"/>
<comment type="similarity">
    <text evidence="6">Belongs to the sirtuin family. Class IV subfamily.</text>
</comment>
<evidence type="ECO:0000256" key="1">
    <source>
        <dbReference type="ARBA" id="ARBA00012928"/>
    </source>
</evidence>
<sequence length="911" mass="102480">MGPPTKMMQRARVATLLDGFAASSPGDSISKMAPWTLTRYALRNLRESRKDAKVWKAIAERAKQIVPMMQPSDMSVICFSLARLRLRDRELLSRVAQEYPTQMGRFSPADLAYLLSSYARLEMRHDLLFNIAAREAARLMHRCNSRQVSDIMFAFASLQYVHPRLFNVIRRRVVEVAPNMEGWHLALTCSAFAKLQLADTKLFAVLAGEICKRISDLPPKSLALVANSYARLNVHNRFLLEVLMDESFRHRGKFSPQGVALMLNSYAKLKHPNPLLFDYFAKEIPKHIKKYTLQSVMLVASSYARAGHKSPALFAALGDQVSREAENMTPRIAASLVHSFSVADVRNGPLLYHTPELIEKNITTVTLAEIFMVLRAYAKLNINNLELIDTTLARIPHLIAIQDSIPREGGMDETPSALDDYSVSVADEVDPTRDRCEMLPLLGIIHAMSMLHVSPKGNDVYKAAVDSICEHASSRDDEEFTPVEVASALEAMSNLHYRHNGLLGKLRHLLSRESFVAAANDEDAQKIMESLRAMGWQDRDATTLSAGDDHSEDHEHVVTEFPMLSPYPNKGLCGDPEYEEDSESDDYSEKLRQLSGWVKEAKHLVFFTGAGISTACGIPDFRGPNGIWTREKTSSESRTRDTPLTPSITEGTDAVSFSEAIPSYSHLAIAELISRGKAKAVVTQNVDGLHWKSGIPRSLLSEIHGCLLASYCDSCQTEFRHLDDVGGCGQRPLPGGLLCPKCERSNTKTALHRPVRMVRREGHRRDCVLHDCVLDWNEELPEPDRSRAIRHCKLADLCIVIGSSLRIEPASSFPFYAQWINKRMEKLERGRVVIINLQKTEYDERCDLRFFTRSDRVFRDLFEQLGITIEGRPLIKPDLLTDPALYESYHRVRGSSNTRSGDPTVKRIRNI</sequence>
<dbReference type="Pfam" id="PF26188">
    <property type="entry name" value="RESC6"/>
    <property type="match status" value="1"/>
</dbReference>
<dbReference type="EMBL" id="JABAHT010000133">
    <property type="protein sequence ID" value="KAF4663822.1"/>
    <property type="molecule type" value="Genomic_DNA"/>
</dbReference>
<feature type="region of interest" description="Disordered" evidence="8">
    <location>
        <begin position="629"/>
        <end position="649"/>
    </location>
</feature>
<dbReference type="Gene3D" id="3.40.50.1220">
    <property type="entry name" value="TPP-binding domain"/>
    <property type="match status" value="1"/>
</dbReference>
<feature type="binding site" evidence="7">
    <location>
        <position position="715"/>
    </location>
    <ligand>
        <name>Zn(2+)</name>
        <dbReference type="ChEBI" id="CHEBI:29105"/>
    </ligand>
</feature>
<dbReference type="InterPro" id="IPR026590">
    <property type="entry name" value="Ssirtuin_cat_dom"/>
</dbReference>
<evidence type="ECO:0000259" key="9">
    <source>
        <dbReference type="PROSITE" id="PS50305"/>
    </source>
</evidence>